<organism evidence="2">
    <name type="scientific">uncultured Cytophagales bacterium</name>
    <dbReference type="NCBI Taxonomy" id="158755"/>
    <lineage>
        <taxon>Bacteria</taxon>
        <taxon>Pseudomonadati</taxon>
        <taxon>Bacteroidota</taxon>
        <taxon>Sphingobacteriia</taxon>
        <taxon>Sphingobacteriales</taxon>
        <taxon>environmental samples</taxon>
    </lineage>
</organism>
<proteinExistence type="predicted"/>
<dbReference type="Pfam" id="PF22311">
    <property type="entry name" value="DUF6970"/>
    <property type="match status" value="1"/>
</dbReference>
<name>A0A6J4ICF4_9SPHI</name>
<accession>A0A6J4ICF4</accession>
<dbReference type="InterPro" id="IPR054243">
    <property type="entry name" value="DUF6970"/>
</dbReference>
<dbReference type="EMBL" id="CADCTQ010000160">
    <property type="protein sequence ID" value="CAA9246539.1"/>
    <property type="molecule type" value="Genomic_DNA"/>
</dbReference>
<dbReference type="AlphaFoldDB" id="A0A6J4ICF4"/>
<evidence type="ECO:0000259" key="1">
    <source>
        <dbReference type="Pfam" id="PF22311"/>
    </source>
</evidence>
<reference evidence="2" key="1">
    <citation type="submission" date="2020-02" db="EMBL/GenBank/DDBJ databases">
        <authorList>
            <person name="Meier V. D."/>
        </authorList>
    </citation>
    <scope>NUCLEOTIDE SEQUENCE</scope>
    <source>
        <strain evidence="2">AVDCRST_MAG56</strain>
    </source>
</reference>
<protein>
    <recommendedName>
        <fullName evidence="1">DUF6970 domain-containing protein</fullName>
    </recommendedName>
</protein>
<sequence>MPATLRGRRGSCRKLIHLTMRIALLVLAAALGLAGCKEEVKKTCRVNSPRDLPWLQRMIDADSASRERGEVVRYAYKGETVILVDRCLNCPDGAVVVYNCRGEEMCIFGTIAGLETCPDFFSVAVREEVLWSR</sequence>
<evidence type="ECO:0000313" key="2">
    <source>
        <dbReference type="EMBL" id="CAA9246539.1"/>
    </source>
</evidence>
<feature type="domain" description="DUF6970" evidence="1">
    <location>
        <begin position="61"/>
        <end position="132"/>
    </location>
</feature>
<gene>
    <name evidence="2" type="ORF">AVDCRST_MAG56-1740</name>
</gene>